<organism evidence="2">
    <name type="scientific">Alexandrium monilatum</name>
    <dbReference type="NCBI Taxonomy" id="311494"/>
    <lineage>
        <taxon>Eukaryota</taxon>
        <taxon>Sar</taxon>
        <taxon>Alveolata</taxon>
        <taxon>Dinophyceae</taxon>
        <taxon>Gonyaulacales</taxon>
        <taxon>Pyrocystaceae</taxon>
        <taxon>Alexandrium</taxon>
    </lineage>
</organism>
<feature type="region of interest" description="Disordered" evidence="1">
    <location>
        <begin position="102"/>
        <end position="138"/>
    </location>
</feature>
<reference evidence="2" key="1">
    <citation type="submission" date="2021-01" db="EMBL/GenBank/DDBJ databases">
        <authorList>
            <person name="Corre E."/>
            <person name="Pelletier E."/>
            <person name="Niang G."/>
            <person name="Scheremetjew M."/>
            <person name="Finn R."/>
            <person name="Kale V."/>
            <person name="Holt S."/>
            <person name="Cochrane G."/>
            <person name="Meng A."/>
            <person name="Brown T."/>
            <person name="Cohen L."/>
        </authorList>
    </citation>
    <scope>NUCLEOTIDE SEQUENCE</scope>
    <source>
        <strain evidence="2">CCMP3105</strain>
    </source>
</reference>
<accession>A0A7S4WAY9</accession>
<feature type="compositionally biased region" description="Acidic residues" evidence="1">
    <location>
        <begin position="554"/>
        <end position="573"/>
    </location>
</feature>
<feature type="region of interest" description="Disordered" evidence="1">
    <location>
        <begin position="463"/>
        <end position="484"/>
    </location>
</feature>
<evidence type="ECO:0000313" key="2">
    <source>
        <dbReference type="EMBL" id="CAE4666800.1"/>
    </source>
</evidence>
<feature type="region of interest" description="Disordered" evidence="1">
    <location>
        <begin position="506"/>
        <end position="615"/>
    </location>
</feature>
<dbReference type="AlphaFoldDB" id="A0A7S4WAY9"/>
<name>A0A7S4WAY9_9DINO</name>
<dbReference type="EMBL" id="HBNR01088484">
    <property type="protein sequence ID" value="CAE4666800.1"/>
    <property type="molecule type" value="Transcribed_RNA"/>
</dbReference>
<gene>
    <name evidence="2" type="ORF">AMON00008_LOCUS63397</name>
</gene>
<feature type="region of interest" description="Disordered" evidence="1">
    <location>
        <begin position="175"/>
        <end position="200"/>
    </location>
</feature>
<evidence type="ECO:0000256" key="1">
    <source>
        <dbReference type="SAM" id="MobiDB-lite"/>
    </source>
</evidence>
<proteinExistence type="predicted"/>
<protein>
    <submittedName>
        <fullName evidence="2">Uncharacterized protein</fullName>
    </submittedName>
</protein>
<sequence>MAQANLPEAFGVCLVGIMPQGQSCYDEGSAMAATLGREWPRRRLRLVTAPQVAVETAVVDTNAEAQAKPRKRCRRRKIVQTSDEEREEEVTAAVDSTVMKPLAGQSCQPPSPSRAVAKRLRRPEAHSGAAGPLPPFLAPGSQVRRRAAAVAIFESPGLGAAKLAADGALTGLAVSDAESSGDGPAPERAAADTQSSSETVHAVGRDLQGVADSDAESSAADSAVSTARTSKAFRATVGELGADNDPEVGEWERDLEGRRAPVEGEDPGTAFSKALCSASEIRRLPRASRLAGQPVFDAAGRVNLHLLLGAYCLLRAKPCQDTGSEVRHLGWLARRARDLGLVSSRDLKRGRASRRRCCADGAAAADPRPRHREPECVLAEERELRFPSRPGQRRCVAAEGDSLFSDVEDDVERFKRRKKAVMDLRSLNNNRQTRIGSFSSHNVNLRGVRDTVSAPSLSFDWNGFEEDSDEGQGGPSLEVDVPVNHLHRDSRRDLFKEEIHRSVSRILVQDLAPGENEQKEEEQEEEERKAGLEEEPSPAPATRRRRRRRTVAEDNGDAEEEDEEEAPALDGDDTPNVLQHEKLGPSPPPGDGPAEATGAGVDGGAGQASSVGVEVEEPRSFSRLRHASVPCAVEGLERTAASSDDEGGGGNAGITPRACETGERMVEEADAEDAAGSDCSWIAEERGGSVQTLRRQRLLDLKRRHRQAQRHARSLRFEVQDAEELAGDATARLLCLGTATMSEEDRLRWKTVVPGLRAGLSDGIEVGHGSNVAAPTRRLLGLRHEDECSHLYSFAGAGSRKISFMKAKADRDDACRTGA</sequence>